<protein>
    <submittedName>
        <fullName evidence="1">(rape) hypothetical protein</fullName>
    </submittedName>
</protein>
<gene>
    <name evidence="1" type="ORF">DARMORV10_C09P38020.1</name>
</gene>
<evidence type="ECO:0000313" key="1">
    <source>
        <dbReference type="EMBL" id="CAF1748944.1"/>
    </source>
</evidence>
<dbReference type="Proteomes" id="UP001295469">
    <property type="component" value="Chromosome C09"/>
</dbReference>
<organism evidence="1">
    <name type="scientific">Brassica napus</name>
    <name type="common">Rape</name>
    <dbReference type="NCBI Taxonomy" id="3708"/>
    <lineage>
        <taxon>Eukaryota</taxon>
        <taxon>Viridiplantae</taxon>
        <taxon>Streptophyta</taxon>
        <taxon>Embryophyta</taxon>
        <taxon>Tracheophyta</taxon>
        <taxon>Spermatophyta</taxon>
        <taxon>Magnoliopsida</taxon>
        <taxon>eudicotyledons</taxon>
        <taxon>Gunneridae</taxon>
        <taxon>Pentapetalae</taxon>
        <taxon>rosids</taxon>
        <taxon>malvids</taxon>
        <taxon>Brassicales</taxon>
        <taxon>Brassicaceae</taxon>
        <taxon>Brassiceae</taxon>
        <taxon>Brassica</taxon>
    </lineage>
</organism>
<name>A0A816IZL1_BRANA</name>
<dbReference type="AlphaFoldDB" id="A0A816IZL1"/>
<reference evidence="1" key="1">
    <citation type="submission" date="2021-01" db="EMBL/GenBank/DDBJ databases">
        <authorList>
            <consortium name="Genoscope - CEA"/>
            <person name="William W."/>
        </authorList>
    </citation>
    <scope>NUCLEOTIDE SEQUENCE</scope>
</reference>
<proteinExistence type="predicted"/>
<accession>A0A816IZL1</accession>
<sequence>MDLTIYENMFMDMLQPKERKAQQENTSNGRIIYQYDGNSKTVDHAEARDHRRVFCSKLSKFGQIIILVKSKSLVKSSLFF</sequence>
<dbReference type="EMBL" id="HG994373">
    <property type="protein sequence ID" value="CAF1748944.1"/>
    <property type="molecule type" value="Genomic_DNA"/>
</dbReference>